<accession>A0A9K3HEX1</accession>
<sequence>MMFVPQACAASDVKESVVGGVQTMLRIAEDKFHDGYVMQGKLYICDLWMTL</sequence>
<keyword evidence="2" id="KW-1185">Reference proteome</keyword>
<gene>
    <name evidence="1" type="ORF">HanXRQr2_Chr12g0529611</name>
</gene>
<name>A0A9K3HEX1_HELAN</name>
<dbReference type="Proteomes" id="UP000215914">
    <property type="component" value="Unassembled WGS sequence"/>
</dbReference>
<proteinExistence type="predicted"/>
<comment type="caution">
    <text evidence="1">The sequence shown here is derived from an EMBL/GenBank/DDBJ whole genome shotgun (WGS) entry which is preliminary data.</text>
</comment>
<organism evidence="1 2">
    <name type="scientific">Helianthus annuus</name>
    <name type="common">Common sunflower</name>
    <dbReference type="NCBI Taxonomy" id="4232"/>
    <lineage>
        <taxon>Eukaryota</taxon>
        <taxon>Viridiplantae</taxon>
        <taxon>Streptophyta</taxon>
        <taxon>Embryophyta</taxon>
        <taxon>Tracheophyta</taxon>
        <taxon>Spermatophyta</taxon>
        <taxon>Magnoliopsida</taxon>
        <taxon>eudicotyledons</taxon>
        <taxon>Gunneridae</taxon>
        <taxon>Pentapetalae</taxon>
        <taxon>asterids</taxon>
        <taxon>campanulids</taxon>
        <taxon>Asterales</taxon>
        <taxon>Asteraceae</taxon>
        <taxon>Asteroideae</taxon>
        <taxon>Heliantheae alliance</taxon>
        <taxon>Heliantheae</taxon>
        <taxon>Helianthus</taxon>
    </lineage>
</organism>
<reference evidence="1" key="1">
    <citation type="journal article" date="2017" name="Nature">
        <title>The sunflower genome provides insights into oil metabolism, flowering and Asterid evolution.</title>
        <authorList>
            <person name="Badouin H."/>
            <person name="Gouzy J."/>
            <person name="Grassa C.J."/>
            <person name="Murat F."/>
            <person name="Staton S.E."/>
            <person name="Cottret L."/>
            <person name="Lelandais-Briere C."/>
            <person name="Owens G.L."/>
            <person name="Carrere S."/>
            <person name="Mayjonade B."/>
            <person name="Legrand L."/>
            <person name="Gill N."/>
            <person name="Kane N.C."/>
            <person name="Bowers J.E."/>
            <person name="Hubner S."/>
            <person name="Bellec A."/>
            <person name="Berard A."/>
            <person name="Berges H."/>
            <person name="Blanchet N."/>
            <person name="Boniface M.C."/>
            <person name="Brunel D."/>
            <person name="Catrice O."/>
            <person name="Chaidir N."/>
            <person name="Claudel C."/>
            <person name="Donnadieu C."/>
            <person name="Faraut T."/>
            <person name="Fievet G."/>
            <person name="Helmstetter N."/>
            <person name="King M."/>
            <person name="Knapp S.J."/>
            <person name="Lai Z."/>
            <person name="Le Paslier M.C."/>
            <person name="Lippi Y."/>
            <person name="Lorenzon L."/>
            <person name="Mandel J.R."/>
            <person name="Marage G."/>
            <person name="Marchand G."/>
            <person name="Marquand E."/>
            <person name="Bret-Mestries E."/>
            <person name="Morien E."/>
            <person name="Nambeesan S."/>
            <person name="Nguyen T."/>
            <person name="Pegot-Espagnet P."/>
            <person name="Pouilly N."/>
            <person name="Raftis F."/>
            <person name="Sallet E."/>
            <person name="Schiex T."/>
            <person name="Thomas J."/>
            <person name="Vandecasteele C."/>
            <person name="Vares D."/>
            <person name="Vear F."/>
            <person name="Vautrin S."/>
            <person name="Crespi M."/>
            <person name="Mangin B."/>
            <person name="Burke J.M."/>
            <person name="Salse J."/>
            <person name="Munos S."/>
            <person name="Vincourt P."/>
            <person name="Rieseberg L.H."/>
            <person name="Langlade N.B."/>
        </authorList>
    </citation>
    <scope>NUCLEOTIDE SEQUENCE</scope>
    <source>
        <tissue evidence="1">Leaves</tissue>
    </source>
</reference>
<evidence type="ECO:0000313" key="1">
    <source>
        <dbReference type="EMBL" id="KAF5776919.1"/>
    </source>
</evidence>
<evidence type="ECO:0000313" key="2">
    <source>
        <dbReference type="Proteomes" id="UP000215914"/>
    </source>
</evidence>
<dbReference type="Gramene" id="mRNA:HanXRQr2_Chr12g0529611">
    <property type="protein sequence ID" value="mRNA:HanXRQr2_Chr12g0529611"/>
    <property type="gene ID" value="HanXRQr2_Chr12g0529611"/>
</dbReference>
<dbReference type="EMBL" id="MNCJ02000327">
    <property type="protein sequence ID" value="KAF5776919.1"/>
    <property type="molecule type" value="Genomic_DNA"/>
</dbReference>
<dbReference type="AlphaFoldDB" id="A0A9K3HEX1"/>
<reference evidence="1" key="2">
    <citation type="submission" date="2020-06" db="EMBL/GenBank/DDBJ databases">
        <title>Helianthus annuus Genome sequencing and assembly Release 2.</title>
        <authorList>
            <person name="Gouzy J."/>
            <person name="Langlade N."/>
            <person name="Munos S."/>
        </authorList>
    </citation>
    <scope>NUCLEOTIDE SEQUENCE</scope>
    <source>
        <tissue evidence="1">Leaves</tissue>
    </source>
</reference>
<protein>
    <submittedName>
        <fullName evidence="1">Uncharacterized protein</fullName>
    </submittedName>
</protein>